<dbReference type="Proteomes" id="UP000261620">
    <property type="component" value="Unplaced"/>
</dbReference>
<dbReference type="InterPro" id="IPR052229">
    <property type="entry name" value="Collagen-VI/PIF"/>
</dbReference>
<keyword evidence="5" id="KW-0130">Cell adhesion</keyword>
<dbReference type="InterPro" id="IPR002035">
    <property type="entry name" value="VWF_A"/>
</dbReference>
<feature type="compositionally biased region" description="Low complexity" evidence="6">
    <location>
        <begin position="330"/>
        <end position="348"/>
    </location>
</feature>
<keyword evidence="3" id="KW-0272">Extracellular matrix</keyword>
<dbReference type="PROSITE" id="PS50234">
    <property type="entry name" value="VWFA"/>
    <property type="match status" value="3"/>
</dbReference>
<dbReference type="PRINTS" id="PR00453">
    <property type="entry name" value="VWFADOMAIN"/>
</dbReference>
<feature type="region of interest" description="Disordered" evidence="6">
    <location>
        <begin position="304"/>
        <end position="429"/>
    </location>
</feature>
<feature type="domain" description="VWFA" evidence="7">
    <location>
        <begin position="40"/>
        <end position="231"/>
    </location>
</feature>
<reference evidence="8" key="1">
    <citation type="submission" date="2025-08" db="UniProtKB">
        <authorList>
            <consortium name="Ensembl"/>
        </authorList>
    </citation>
    <scope>IDENTIFICATION</scope>
</reference>
<name>A0A3Q3W888_MOLML</name>
<dbReference type="CDD" id="cd01450">
    <property type="entry name" value="vWFA_subfamily_ECM"/>
    <property type="match status" value="1"/>
</dbReference>
<keyword evidence="9" id="KW-1185">Reference proteome</keyword>
<dbReference type="GO" id="GO:0007155">
    <property type="term" value="P:cell adhesion"/>
    <property type="evidence" value="ECO:0007669"/>
    <property type="project" value="UniProtKB-KW"/>
</dbReference>
<dbReference type="Pfam" id="PF00092">
    <property type="entry name" value="VWA"/>
    <property type="match status" value="3"/>
</dbReference>
<dbReference type="SMART" id="SM00327">
    <property type="entry name" value="VWA"/>
    <property type="match status" value="3"/>
</dbReference>
<dbReference type="FunFam" id="3.40.50.410:FF:000027">
    <property type="entry name" value="collagen alpha-2(VI) chain isoform X1"/>
    <property type="match status" value="1"/>
</dbReference>
<dbReference type="InterPro" id="IPR036465">
    <property type="entry name" value="vWFA_dom_sf"/>
</dbReference>
<evidence type="ECO:0000256" key="2">
    <source>
        <dbReference type="ARBA" id="ARBA00022525"/>
    </source>
</evidence>
<evidence type="ECO:0000256" key="4">
    <source>
        <dbReference type="ARBA" id="ARBA00022737"/>
    </source>
</evidence>
<evidence type="ECO:0000313" key="9">
    <source>
        <dbReference type="Proteomes" id="UP000261620"/>
    </source>
</evidence>
<dbReference type="Gene3D" id="3.40.50.410">
    <property type="entry name" value="von Willebrand factor, type A domain"/>
    <property type="match status" value="3"/>
</dbReference>
<dbReference type="STRING" id="94237.ENSMMOP00000004814"/>
<evidence type="ECO:0000313" key="8">
    <source>
        <dbReference type="Ensembl" id="ENSMMOP00000004814.1"/>
    </source>
</evidence>
<keyword evidence="2" id="KW-0964">Secreted</keyword>
<evidence type="ECO:0000259" key="7">
    <source>
        <dbReference type="PROSITE" id="PS50234"/>
    </source>
</evidence>
<reference evidence="8" key="2">
    <citation type="submission" date="2025-09" db="UniProtKB">
        <authorList>
            <consortium name="Ensembl"/>
        </authorList>
    </citation>
    <scope>IDENTIFICATION</scope>
</reference>
<feature type="compositionally biased region" description="Low complexity" evidence="6">
    <location>
        <begin position="309"/>
        <end position="319"/>
    </location>
</feature>
<keyword evidence="4" id="KW-0677">Repeat</keyword>
<dbReference type="Ensembl" id="ENSMMOT00000004900.1">
    <property type="protein sequence ID" value="ENSMMOP00000004814.1"/>
    <property type="gene ID" value="ENSMMOG00000003846.1"/>
</dbReference>
<evidence type="ECO:0000256" key="3">
    <source>
        <dbReference type="ARBA" id="ARBA00022530"/>
    </source>
</evidence>
<dbReference type="PANTHER" id="PTHR22588">
    <property type="entry name" value="VWFA DOMAIN-CONTAINING PROTEIN"/>
    <property type="match status" value="1"/>
</dbReference>
<feature type="compositionally biased region" description="Basic and acidic residues" evidence="6">
    <location>
        <begin position="408"/>
        <end position="417"/>
    </location>
</feature>
<dbReference type="Pfam" id="PF01391">
    <property type="entry name" value="Collagen"/>
    <property type="match status" value="3"/>
</dbReference>
<protein>
    <recommendedName>
        <fullName evidence="7">VWFA domain-containing protein</fullName>
    </recommendedName>
</protein>
<feature type="domain" description="VWFA" evidence="7">
    <location>
        <begin position="457"/>
        <end position="643"/>
    </location>
</feature>
<dbReference type="AlphaFoldDB" id="A0A3Q3W888"/>
<evidence type="ECO:0000256" key="6">
    <source>
        <dbReference type="SAM" id="MobiDB-lite"/>
    </source>
</evidence>
<proteinExistence type="predicted"/>
<comment type="subcellular location">
    <subcellularLocation>
        <location evidence="1">Secreted</location>
        <location evidence="1">Extracellular space</location>
        <location evidence="1">Extracellular matrix</location>
    </subcellularLocation>
</comment>
<evidence type="ECO:0000256" key="1">
    <source>
        <dbReference type="ARBA" id="ARBA00004498"/>
    </source>
</evidence>
<sequence>MFPVSTTVYFLSSSETRAAKMFMLLLTFSPPAGLVQCPIRLFFTIDTSETIALQESPPGILLKNVKEFTKIFVQSLADEDYKGQVHISWSIGGLNFSQTQYVFSQFTTKENFIRNLGRVEYKGKGTFTDCALKSMTQHMTQFYSETKAVLFAVVITDGHVTGSPCGGMKAMADQAREKGIHIFSVAASSSIDKVGMNEIASSPLDLYRDEYMTVEIVDGRPKLKTDFIDRIIKAMGDQGIEGPIGRPGPKGMAGLRGRNGTDGQKGKIGRIGATGCKGDPGDRVSLFTFSIYLPILKKNNLGSDHEQGDLGLPGPRGQPGAPGGPGANGNVGHPGDSGPRGNSGPSGPKGDKGRPGFSYPGPRGPTGDRGDPGRGGPRGARGECGAKGEPGDKGNPGESGEPGQAGEPGDRGHRGDPGSDGDPGPVGDPGLTDCDVMTYLRETCGCCDCEKRCGALDIVFVIDSSESVGLTNFTLEKNFVVNTINRLGTMASDPASPTGTRVGVVQFSHNGTFEAIRLDDPNINSMSAFKTAVKNLQWIAGGTFTPSALKFAYEHVIRHSKRVRAEVSVVVITDGRYDPNDDERLLTYLCDHRVVVNAIGIGDMFKRHQENEILGSIACNKRERVRSMRRYSDLVAEEFIEMMETVLCPGLILVLIIYVAPCAQRPVDLVFLLDSSERIGLKEFNYIREFVQKVADRLGLAQSMNDHMRARLALIEFSDTIHEAFPLTHDRAIIANGTAHVPNMDSSSQVGPAIFHAINITLGKGTARKTRLNAEVSFVFITDGITDSNNLEEAVSAMRSSQVVSTVIATGSDIDQEVLTKLAMGDQEAIFKFKDFSGLSRSALFDRFIHWVC</sequence>
<evidence type="ECO:0000256" key="5">
    <source>
        <dbReference type="ARBA" id="ARBA00022889"/>
    </source>
</evidence>
<dbReference type="FunFam" id="3.40.50.410:FF:000026">
    <property type="entry name" value="Collagen, type VI, alpha 1"/>
    <property type="match status" value="1"/>
</dbReference>
<dbReference type="PANTHER" id="PTHR22588:SF15">
    <property type="entry name" value="VWFA DOMAIN-CONTAINING PROTEIN"/>
    <property type="match status" value="1"/>
</dbReference>
<feature type="compositionally biased region" description="Low complexity" evidence="6">
    <location>
        <begin position="420"/>
        <end position="429"/>
    </location>
</feature>
<feature type="compositionally biased region" description="Gly residues" evidence="6">
    <location>
        <begin position="320"/>
        <end position="329"/>
    </location>
</feature>
<organism evidence="8 9">
    <name type="scientific">Mola mola</name>
    <name type="common">Ocean sunfish</name>
    <name type="synonym">Tetraodon mola</name>
    <dbReference type="NCBI Taxonomy" id="94237"/>
    <lineage>
        <taxon>Eukaryota</taxon>
        <taxon>Metazoa</taxon>
        <taxon>Chordata</taxon>
        <taxon>Craniata</taxon>
        <taxon>Vertebrata</taxon>
        <taxon>Euteleostomi</taxon>
        <taxon>Actinopterygii</taxon>
        <taxon>Neopterygii</taxon>
        <taxon>Teleostei</taxon>
        <taxon>Neoteleostei</taxon>
        <taxon>Acanthomorphata</taxon>
        <taxon>Eupercaria</taxon>
        <taxon>Tetraodontiformes</taxon>
        <taxon>Molidae</taxon>
        <taxon>Mola</taxon>
    </lineage>
</organism>
<dbReference type="OMA" id="GRPRMNT"/>
<dbReference type="SUPFAM" id="SSF53300">
    <property type="entry name" value="vWA-like"/>
    <property type="match status" value="3"/>
</dbReference>
<feature type="domain" description="VWFA" evidence="7">
    <location>
        <begin position="668"/>
        <end position="848"/>
    </location>
</feature>
<accession>A0A3Q3W888</accession>
<feature type="compositionally biased region" description="Basic and acidic residues" evidence="6">
    <location>
        <begin position="380"/>
        <end position="392"/>
    </location>
</feature>
<dbReference type="InterPro" id="IPR008160">
    <property type="entry name" value="Collagen"/>
</dbReference>
<feature type="region of interest" description="Disordered" evidence="6">
    <location>
        <begin position="239"/>
        <end position="274"/>
    </location>
</feature>